<dbReference type="InterPro" id="IPR003594">
    <property type="entry name" value="HATPase_dom"/>
</dbReference>
<evidence type="ECO:0000256" key="1">
    <source>
        <dbReference type="ARBA" id="ARBA00000085"/>
    </source>
</evidence>
<evidence type="ECO:0000256" key="5">
    <source>
        <dbReference type="ARBA" id="ARBA00023012"/>
    </source>
</evidence>
<gene>
    <name evidence="7" type="ORF">SAMN05421753_12044</name>
</gene>
<protein>
    <recommendedName>
        <fullName evidence="2">histidine kinase</fullName>
        <ecNumber evidence="2">2.7.13.3</ecNumber>
    </recommendedName>
</protein>
<dbReference type="EC" id="2.7.13.3" evidence="2"/>
<dbReference type="Gene3D" id="3.30.565.10">
    <property type="entry name" value="Histidine kinase-like ATPase, C-terminal domain"/>
    <property type="match status" value="1"/>
</dbReference>
<accession>A0A1I3RAE0</accession>
<dbReference type="PANTHER" id="PTHR43711:SF1">
    <property type="entry name" value="HISTIDINE KINASE 1"/>
    <property type="match status" value="1"/>
</dbReference>
<evidence type="ECO:0000256" key="3">
    <source>
        <dbReference type="ARBA" id="ARBA00022679"/>
    </source>
</evidence>
<evidence type="ECO:0000313" key="8">
    <source>
        <dbReference type="Proteomes" id="UP000199518"/>
    </source>
</evidence>
<dbReference type="Pfam" id="PF02518">
    <property type="entry name" value="HATPase_c"/>
    <property type="match status" value="1"/>
</dbReference>
<proteinExistence type="predicted"/>
<dbReference type="PROSITE" id="PS50109">
    <property type="entry name" value="HIS_KIN"/>
    <property type="match status" value="1"/>
</dbReference>
<evidence type="ECO:0000256" key="2">
    <source>
        <dbReference type="ARBA" id="ARBA00012438"/>
    </source>
</evidence>
<dbReference type="STRING" id="1576369.SAMN05421753_12044"/>
<dbReference type="AlphaFoldDB" id="A0A1I3RAE0"/>
<evidence type="ECO:0000313" key="7">
    <source>
        <dbReference type="EMBL" id="SFJ42639.1"/>
    </source>
</evidence>
<sequence length="117" mass="12495">MLCWTFGLLAREETKAATFYKSSHGLMCSSRKTSPGELTKIFDPLVRGSSAASPTANRPGSVGLGLYIARAIAESHGGTIQVTSSKEAGTAFTVRLPREFVVHSGQPILDEAHLETM</sequence>
<name>A0A1I3RAE0_9PLAN</name>
<feature type="domain" description="Histidine kinase" evidence="6">
    <location>
        <begin position="34"/>
        <end position="100"/>
    </location>
</feature>
<dbReference type="SUPFAM" id="SSF55874">
    <property type="entry name" value="ATPase domain of HSP90 chaperone/DNA topoisomerase II/histidine kinase"/>
    <property type="match status" value="1"/>
</dbReference>
<dbReference type="GO" id="GO:0004673">
    <property type="term" value="F:protein histidine kinase activity"/>
    <property type="evidence" value="ECO:0007669"/>
    <property type="project" value="UniProtKB-EC"/>
</dbReference>
<keyword evidence="3" id="KW-0808">Transferase</keyword>
<evidence type="ECO:0000259" key="6">
    <source>
        <dbReference type="PROSITE" id="PS50109"/>
    </source>
</evidence>
<dbReference type="CDD" id="cd00075">
    <property type="entry name" value="HATPase"/>
    <property type="match status" value="1"/>
</dbReference>
<dbReference type="GO" id="GO:0000160">
    <property type="term" value="P:phosphorelay signal transduction system"/>
    <property type="evidence" value="ECO:0007669"/>
    <property type="project" value="UniProtKB-KW"/>
</dbReference>
<keyword evidence="5" id="KW-0902">Two-component regulatory system</keyword>
<dbReference type="InterPro" id="IPR050736">
    <property type="entry name" value="Sensor_HK_Regulatory"/>
</dbReference>
<dbReference type="OrthoDB" id="9808408at2"/>
<dbReference type="Proteomes" id="UP000199518">
    <property type="component" value="Unassembled WGS sequence"/>
</dbReference>
<dbReference type="InterPro" id="IPR005467">
    <property type="entry name" value="His_kinase_dom"/>
</dbReference>
<dbReference type="PANTHER" id="PTHR43711">
    <property type="entry name" value="TWO-COMPONENT HISTIDINE KINASE"/>
    <property type="match status" value="1"/>
</dbReference>
<keyword evidence="4 7" id="KW-0418">Kinase</keyword>
<comment type="catalytic activity">
    <reaction evidence="1">
        <text>ATP + protein L-histidine = ADP + protein N-phospho-L-histidine.</text>
        <dbReference type="EC" id="2.7.13.3"/>
    </reaction>
</comment>
<evidence type="ECO:0000256" key="4">
    <source>
        <dbReference type="ARBA" id="ARBA00022777"/>
    </source>
</evidence>
<dbReference type="EMBL" id="FOQD01000020">
    <property type="protein sequence ID" value="SFJ42639.1"/>
    <property type="molecule type" value="Genomic_DNA"/>
</dbReference>
<keyword evidence="8" id="KW-1185">Reference proteome</keyword>
<dbReference type="InterPro" id="IPR036890">
    <property type="entry name" value="HATPase_C_sf"/>
</dbReference>
<organism evidence="7 8">
    <name type="scientific">Planctomicrobium piriforme</name>
    <dbReference type="NCBI Taxonomy" id="1576369"/>
    <lineage>
        <taxon>Bacteria</taxon>
        <taxon>Pseudomonadati</taxon>
        <taxon>Planctomycetota</taxon>
        <taxon>Planctomycetia</taxon>
        <taxon>Planctomycetales</taxon>
        <taxon>Planctomycetaceae</taxon>
        <taxon>Planctomicrobium</taxon>
    </lineage>
</organism>
<reference evidence="8" key="1">
    <citation type="submission" date="2016-10" db="EMBL/GenBank/DDBJ databases">
        <authorList>
            <person name="Varghese N."/>
            <person name="Submissions S."/>
        </authorList>
    </citation>
    <scope>NUCLEOTIDE SEQUENCE [LARGE SCALE GENOMIC DNA]</scope>
    <source>
        <strain evidence="8">DSM 26348</strain>
    </source>
</reference>